<protein>
    <submittedName>
        <fullName evidence="7">Energy-coupling factor transporter transmembrane protein EcfT</fullName>
    </submittedName>
</protein>
<evidence type="ECO:0000256" key="5">
    <source>
        <dbReference type="SAM" id="MobiDB-lite"/>
    </source>
</evidence>
<evidence type="ECO:0000256" key="1">
    <source>
        <dbReference type="ARBA" id="ARBA00004141"/>
    </source>
</evidence>
<evidence type="ECO:0000256" key="2">
    <source>
        <dbReference type="ARBA" id="ARBA00022692"/>
    </source>
</evidence>
<feature type="region of interest" description="Disordered" evidence="5">
    <location>
        <begin position="201"/>
        <end position="239"/>
    </location>
</feature>
<organism evidence="7 8">
    <name type="scientific">Arthrobacter agilis</name>
    <dbReference type="NCBI Taxonomy" id="37921"/>
    <lineage>
        <taxon>Bacteria</taxon>
        <taxon>Bacillati</taxon>
        <taxon>Actinomycetota</taxon>
        <taxon>Actinomycetes</taxon>
        <taxon>Micrococcales</taxon>
        <taxon>Micrococcaceae</taxon>
        <taxon>Arthrobacter</taxon>
    </lineage>
</organism>
<evidence type="ECO:0000313" key="8">
    <source>
        <dbReference type="Proteomes" id="UP000239187"/>
    </source>
</evidence>
<dbReference type="CDD" id="cd16914">
    <property type="entry name" value="EcfT"/>
    <property type="match status" value="1"/>
</dbReference>
<keyword evidence="2 6" id="KW-0812">Transmembrane</keyword>
<feature type="compositionally biased region" description="Basic and acidic residues" evidence="5">
    <location>
        <begin position="203"/>
        <end position="219"/>
    </location>
</feature>
<evidence type="ECO:0000313" key="7">
    <source>
        <dbReference type="EMBL" id="AUZ87147.1"/>
    </source>
</evidence>
<evidence type="ECO:0000256" key="6">
    <source>
        <dbReference type="SAM" id="Phobius"/>
    </source>
</evidence>
<name>A0A2L0UD55_9MICC</name>
<dbReference type="Pfam" id="PF02361">
    <property type="entry name" value="CbiQ"/>
    <property type="match status" value="1"/>
</dbReference>
<sequence length="239" mass="24835">MRGFGSTLGLYRPGRGCLYRTPPSVKAAASLACAVAVVAWRSPTTTAGVLVLALGALVIGARLSPLRILRMLLPAAPVLGILALYQGIGQGWLRAFTVVGGITACLLAARALTLTTPTQVLLDGMVRLAGPFRAVGADPERFALTLSVMLRSIPYLAGLFVGVREAARARGLERDPRVAVTPLVIGAVAYAHRTGEALAARGLGDDDRDGHDGRHDGHGHLGRRAAGSGIGRDRDPDGP</sequence>
<dbReference type="Proteomes" id="UP000239187">
    <property type="component" value="Chromosome"/>
</dbReference>
<feature type="transmembrane region" description="Helical" evidence="6">
    <location>
        <begin position="94"/>
        <end position="112"/>
    </location>
</feature>
<dbReference type="GO" id="GO:0005886">
    <property type="term" value="C:plasma membrane"/>
    <property type="evidence" value="ECO:0007669"/>
    <property type="project" value="UniProtKB-ARBA"/>
</dbReference>
<evidence type="ECO:0000256" key="4">
    <source>
        <dbReference type="ARBA" id="ARBA00023136"/>
    </source>
</evidence>
<dbReference type="EMBL" id="CP024915">
    <property type="protein sequence ID" value="AUZ87147.1"/>
    <property type="molecule type" value="Genomic_DNA"/>
</dbReference>
<accession>A0A2L0UD55</accession>
<feature type="transmembrane region" description="Helical" evidence="6">
    <location>
        <begin position="71"/>
        <end position="88"/>
    </location>
</feature>
<dbReference type="InterPro" id="IPR003339">
    <property type="entry name" value="ABC/ECF_trnsptr_transmembrane"/>
</dbReference>
<keyword evidence="4 6" id="KW-0472">Membrane</keyword>
<dbReference type="RefSeq" id="WP_208741111.1">
    <property type="nucleotide sequence ID" value="NZ_CP024915.1"/>
</dbReference>
<dbReference type="AlphaFoldDB" id="A0A2L0UD55"/>
<comment type="subcellular location">
    <subcellularLocation>
        <location evidence="1">Membrane</location>
        <topology evidence="1">Multi-pass membrane protein</topology>
    </subcellularLocation>
</comment>
<gene>
    <name evidence="7" type="ORF">CVO76_05500</name>
</gene>
<feature type="transmembrane region" description="Helical" evidence="6">
    <location>
        <begin position="46"/>
        <end position="64"/>
    </location>
</feature>
<proteinExistence type="predicted"/>
<reference evidence="7 8" key="1">
    <citation type="submission" date="2017-11" db="EMBL/GenBank/DDBJ databases">
        <title>Draft genome of Arthrobacter agilis strain UMCV2, a plant growth-promoting rhizobacterium and biocontrol capacity of phytopathogenic fungi.</title>
        <authorList>
            <person name="Martinez-Camara R."/>
            <person name="Santoyo G."/>
            <person name="Moreno-Hagelsieb G."/>
            <person name="Valencia-Cantero E."/>
        </authorList>
    </citation>
    <scope>NUCLEOTIDE SEQUENCE [LARGE SCALE GENOMIC DNA]</scope>
    <source>
        <strain evidence="7 8">UMCV2</strain>
    </source>
</reference>
<evidence type="ECO:0000256" key="3">
    <source>
        <dbReference type="ARBA" id="ARBA00022989"/>
    </source>
</evidence>
<keyword evidence="3 6" id="KW-1133">Transmembrane helix</keyword>